<keyword evidence="5" id="KW-0862">Zinc</keyword>
<keyword evidence="9" id="KW-0408">Iron</keyword>
<keyword evidence="6" id="KW-0156">Chromatin regulator</keyword>
<evidence type="ECO:0000313" key="14">
    <source>
        <dbReference type="Proteomes" id="UP000007755"/>
    </source>
</evidence>
<dbReference type="GO" id="GO:0032259">
    <property type="term" value="P:methylation"/>
    <property type="evidence" value="ECO:0007669"/>
    <property type="project" value="UniProtKB-KW"/>
</dbReference>
<sequence>MNEVPKCSLVSTYSVPYPCSSAFTKEQLSPPIQRYNVSSKEQAVLSKLQEICMTHPIVVIHGLTTTLEIDLNVFSTESMLKANPNMPIDVHKQIKSISDENWDTQQKTKVWKCFSHRSTSTIKNYAQYQAQIFSDNDVETVPANIPISTSPGQVTKNKEKGTVKFATNVDLSNVEIWKPQLHQLTKLPSFLNVKCTDNMLTYVGYDILGMNTVQLYMKVPGCRTTGHQENNNFCSVNINIGPGDCEWFAVSYEYWGVIHSLCSQTGVDYLRGSWWPPDLNVLYKNNVPVYRFLQRPGEIVWVNVGCVHWVQAVGSCNNIAWNVGPFTATQYELAIERYEWNKQNKFKSIVPMVQLSWRLACETKISNLQLFHLIKDCLKQTMIYNYLTLEFLKSKSMEVRYDNQLRKQAHYCKDCEAEVFNILFCKAQNKDIYMVYCIHCMLKYMSLKKFYCLQKYYMEELMEIYDKFTHC</sequence>
<dbReference type="GO" id="GO:0010468">
    <property type="term" value="P:regulation of gene expression"/>
    <property type="evidence" value="ECO:0007669"/>
    <property type="project" value="TreeGrafter"/>
</dbReference>
<dbReference type="Proteomes" id="UP000007755">
    <property type="component" value="Unassembled WGS sequence"/>
</dbReference>
<dbReference type="GO" id="GO:0008168">
    <property type="term" value="F:methyltransferase activity"/>
    <property type="evidence" value="ECO:0007669"/>
    <property type="project" value="UniProtKB-KW"/>
</dbReference>
<dbReference type="AlphaFoldDB" id="F4X5W7"/>
<proteinExistence type="inferred from homology"/>
<dbReference type="STRING" id="103372.F4X5W7"/>
<dbReference type="Gene3D" id="1.20.58.1370">
    <property type="match status" value="1"/>
</dbReference>
<evidence type="ECO:0000256" key="6">
    <source>
        <dbReference type="ARBA" id="ARBA00022853"/>
    </source>
</evidence>
<dbReference type="GO" id="GO:0044666">
    <property type="term" value="C:MLL3/4 complex"/>
    <property type="evidence" value="ECO:0007669"/>
    <property type="project" value="TreeGrafter"/>
</dbReference>
<keyword evidence="13" id="KW-0489">Methyltransferase</keyword>
<dbReference type="InterPro" id="IPR046941">
    <property type="entry name" value="KDM6_GATAL_sf"/>
</dbReference>
<dbReference type="PANTHER" id="PTHR14017">
    <property type="entry name" value="LYSINE-SPECIFIC DEMETHYLASE"/>
    <property type="match status" value="1"/>
</dbReference>
<dbReference type="GO" id="GO:0000978">
    <property type="term" value="F:RNA polymerase II cis-regulatory region sequence-specific DNA binding"/>
    <property type="evidence" value="ECO:0007669"/>
    <property type="project" value="TreeGrafter"/>
</dbReference>
<keyword evidence="13" id="KW-0808">Transferase</keyword>
<evidence type="ECO:0000256" key="4">
    <source>
        <dbReference type="ARBA" id="ARBA00022723"/>
    </source>
</evidence>
<accession>F4X5W7</accession>
<dbReference type="InParanoid" id="F4X5W7"/>
<keyword evidence="4" id="KW-0479">Metal-binding</keyword>
<evidence type="ECO:0000256" key="7">
    <source>
        <dbReference type="ARBA" id="ARBA00022964"/>
    </source>
</evidence>
<evidence type="ECO:0000256" key="2">
    <source>
        <dbReference type="ARBA" id="ARBA00004123"/>
    </source>
</evidence>
<dbReference type="GO" id="GO:0071558">
    <property type="term" value="F:histone H3K27me2/H3K27me3 demethylase activity"/>
    <property type="evidence" value="ECO:0007669"/>
    <property type="project" value="TreeGrafter"/>
</dbReference>
<evidence type="ECO:0000256" key="8">
    <source>
        <dbReference type="ARBA" id="ARBA00023002"/>
    </source>
</evidence>
<evidence type="ECO:0000313" key="13">
    <source>
        <dbReference type="EMBL" id="EGI58207.1"/>
    </source>
</evidence>
<protein>
    <submittedName>
        <fullName evidence="13">Lysine-specific demethylase 6B</fullName>
    </submittedName>
</protein>
<dbReference type="Pfam" id="PF21326">
    <property type="entry name" value="KDM6_GATAL"/>
    <property type="match status" value="1"/>
</dbReference>
<evidence type="ECO:0000256" key="11">
    <source>
        <dbReference type="ARBA" id="ARBA00034483"/>
    </source>
</evidence>
<keyword evidence="10" id="KW-0539">Nucleus</keyword>
<dbReference type="InterPro" id="IPR048560">
    <property type="entry name" value="KDM6A_B-like_GATAL"/>
</dbReference>
<name>F4X5W7_ACREC</name>
<dbReference type="InterPro" id="IPR051630">
    <property type="entry name" value="Corepressor-Demethylase"/>
</dbReference>
<feature type="domain" description="JmjC" evidence="12">
    <location>
        <begin position="176"/>
        <end position="340"/>
    </location>
</feature>
<keyword evidence="7" id="KW-0223">Dioxygenase</keyword>
<evidence type="ECO:0000256" key="3">
    <source>
        <dbReference type="ARBA" id="ARBA00022553"/>
    </source>
</evidence>
<dbReference type="InterPro" id="IPR003347">
    <property type="entry name" value="JmjC_dom"/>
</dbReference>
<dbReference type="GO" id="GO:0046872">
    <property type="term" value="F:metal ion binding"/>
    <property type="evidence" value="ECO:0007669"/>
    <property type="project" value="UniProtKB-KW"/>
</dbReference>
<dbReference type="Gene3D" id="2.60.120.650">
    <property type="entry name" value="Cupin"/>
    <property type="match status" value="1"/>
</dbReference>
<evidence type="ECO:0000256" key="5">
    <source>
        <dbReference type="ARBA" id="ARBA00022833"/>
    </source>
</evidence>
<dbReference type="Pfam" id="PF21322">
    <property type="entry name" value="KDM6_C-hel"/>
    <property type="match status" value="1"/>
</dbReference>
<dbReference type="GO" id="GO:0031490">
    <property type="term" value="F:chromatin DNA binding"/>
    <property type="evidence" value="ECO:0007669"/>
    <property type="project" value="TreeGrafter"/>
</dbReference>
<dbReference type="InterPro" id="IPR048562">
    <property type="entry name" value="KDM6A_B-like_C-hel"/>
</dbReference>
<evidence type="ECO:0000256" key="9">
    <source>
        <dbReference type="ARBA" id="ARBA00023004"/>
    </source>
</evidence>
<keyword evidence="3" id="KW-0597">Phosphoprotein</keyword>
<gene>
    <name evidence="13" type="ORF">G5I_13759</name>
</gene>
<organism evidence="14">
    <name type="scientific">Acromyrmex echinatior</name>
    <name type="common">Panamanian leafcutter ant</name>
    <name type="synonym">Acromyrmex octospinosus echinatior</name>
    <dbReference type="NCBI Taxonomy" id="103372"/>
    <lineage>
        <taxon>Eukaryota</taxon>
        <taxon>Metazoa</taxon>
        <taxon>Ecdysozoa</taxon>
        <taxon>Arthropoda</taxon>
        <taxon>Hexapoda</taxon>
        <taxon>Insecta</taxon>
        <taxon>Pterygota</taxon>
        <taxon>Neoptera</taxon>
        <taxon>Endopterygota</taxon>
        <taxon>Hymenoptera</taxon>
        <taxon>Apocrita</taxon>
        <taxon>Aculeata</taxon>
        <taxon>Formicoidea</taxon>
        <taxon>Formicidae</taxon>
        <taxon>Myrmicinae</taxon>
        <taxon>Acromyrmex</taxon>
    </lineage>
</organism>
<dbReference type="eggNOG" id="KOG1246">
    <property type="taxonomic scope" value="Eukaryota"/>
</dbReference>
<reference evidence="13" key="1">
    <citation type="submission" date="2011-02" db="EMBL/GenBank/DDBJ databases">
        <title>The genome of the leaf-cutting ant Acromyrmex echinatior suggests key adaptations to social evolution and fungus farming.</title>
        <authorList>
            <person name="Nygaard S."/>
            <person name="Zhang G."/>
        </authorList>
    </citation>
    <scope>NUCLEOTIDE SEQUENCE</scope>
</reference>
<dbReference type="Pfam" id="PF02373">
    <property type="entry name" value="JmjC"/>
    <property type="match status" value="1"/>
</dbReference>
<evidence type="ECO:0000256" key="1">
    <source>
        <dbReference type="ARBA" id="ARBA00001954"/>
    </source>
</evidence>
<keyword evidence="14" id="KW-1185">Reference proteome</keyword>
<comment type="subcellular location">
    <subcellularLocation>
        <location evidence="2">Nucleus</location>
    </subcellularLocation>
</comment>
<dbReference type="SUPFAM" id="SSF51197">
    <property type="entry name" value="Clavaminate synthase-like"/>
    <property type="match status" value="1"/>
</dbReference>
<dbReference type="EMBL" id="GL888742">
    <property type="protein sequence ID" value="EGI58207.1"/>
    <property type="molecule type" value="Genomic_DNA"/>
</dbReference>
<keyword evidence="8" id="KW-0560">Oxidoreductase</keyword>
<dbReference type="SMART" id="SM00558">
    <property type="entry name" value="JmjC"/>
    <property type="match status" value="1"/>
</dbReference>
<evidence type="ECO:0000256" key="10">
    <source>
        <dbReference type="ARBA" id="ARBA00023242"/>
    </source>
</evidence>
<comment type="similarity">
    <text evidence="11">Belongs to the UTX family.</text>
</comment>
<dbReference type="Gene3D" id="2.10.110.20">
    <property type="match status" value="1"/>
</dbReference>
<comment type="cofactor">
    <cofactor evidence="1">
        <name>Fe(2+)</name>
        <dbReference type="ChEBI" id="CHEBI:29033"/>
    </cofactor>
</comment>
<dbReference type="OrthoDB" id="418911at2759"/>
<dbReference type="PANTHER" id="PTHR14017:SF1">
    <property type="entry name" value="LD02225P"/>
    <property type="match status" value="1"/>
</dbReference>
<dbReference type="PROSITE" id="PS51184">
    <property type="entry name" value="JMJC"/>
    <property type="match status" value="1"/>
</dbReference>
<evidence type="ECO:0000259" key="12">
    <source>
        <dbReference type="PROSITE" id="PS51184"/>
    </source>
</evidence>